<dbReference type="GO" id="GO:0005886">
    <property type="term" value="C:plasma membrane"/>
    <property type="evidence" value="ECO:0007669"/>
    <property type="project" value="TreeGrafter"/>
</dbReference>
<dbReference type="OrthoDB" id="10257263at2759"/>
<dbReference type="Proteomes" id="UP000308092">
    <property type="component" value="Unassembled WGS sequence"/>
</dbReference>
<protein>
    <submittedName>
        <fullName evidence="2">LanC-like protein 2</fullName>
    </submittedName>
</protein>
<dbReference type="GO" id="GO:0046872">
    <property type="term" value="F:metal ion binding"/>
    <property type="evidence" value="ECO:0007669"/>
    <property type="project" value="UniProtKB-KW"/>
</dbReference>
<dbReference type="GO" id="GO:0031179">
    <property type="term" value="P:peptide modification"/>
    <property type="evidence" value="ECO:0007669"/>
    <property type="project" value="InterPro"/>
</dbReference>
<dbReference type="AlphaFoldDB" id="A0A4S3J8E4"/>
<dbReference type="SMART" id="SM01260">
    <property type="entry name" value="LANC_like"/>
    <property type="match status" value="1"/>
</dbReference>
<evidence type="ECO:0000313" key="2">
    <source>
        <dbReference type="EMBL" id="KAA8644799.1"/>
    </source>
</evidence>
<evidence type="ECO:0000313" key="3">
    <source>
        <dbReference type="EMBL" id="THC90468.1"/>
    </source>
</evidence>
<evidence type="ECO:0000313" key="5">
    <source>
        <dbReference type="Proteomes" id="UP000324241"/>
    </source>
</evidence>
<dbReference type="RefSeq" id="XP_033424160.1">
    <property type="nucleotide sequence ID" value="XM_033573608.1"/>
</dbReference>
<dbReference type="EMBL" id="SOSA01000518">
    <property type="protein sequence ID" value="THC90468.1"/>
    <property type="molecule type" value="Genomic_DNA"/>
</dbReference>
<evidence type="ECO:0000256" key="1">
    <source>
        <dbReference type="PIRSR" id="PIRSR607822-1"/>
    </source>
</evidence>
<sequence>MSSPQFYPNALTTVDIEPESLQKTLGELLVAVRRGVDIVQHGSPPSASWGTAGLYTGVAGVALAFLRLNHQAASLNEQGKDPIDFARLAKERIPSTGPNIKLVPARLSPAGSSSPTTAAVLRIVSGDAVNDSDIAILQDAVDLALQTGHIVPHSGRMMGVDETLFGRAGLLWAILNLREHEYDDHARASLKPIFDAIPKLVDVIVDAGRQGRKDYVEKRGEEDALPLMWMWMEDRYGLGLVHGMAGILAVLLACKPSELNDGALRNYFPWIAGTISGICKICIASDGHLPTSIPRSHSSSRRASELVQICHGSPGVLLLMACARRNVVLMSNFWEPTWDEAIRQASERVWEEGLLQKGGGLCHGIAGNAWPWLMLHDSFEYDIGMIQTAKRNYIERVQATDSKCTENGLTGDYFLSRVLAFLLHARDTRPYNMSADAYRMPDHPFSLTEGLAGTVCAWAEACVTIQARLRKMQLDEKGPISGDALQNDPVFRELENRQLGFPTIAHYKPNGLP</sequence>
<comment type="caution">
    <text evidence="3">The sequence shown here is derived from an EMBL/GenBank/DDBJ whole genome shotgun (WGS) entry which is preliminary data.</text>
</comment>
<evidence type="ECO:0000313" key="4">
    <source>
        <dbReference type="Proteomes" id="UP000308092"/>
    </source>
</evidence>
<dbReference type="InterPro" id="IPR012341">
    <property type="entry name" value="6hp_glycosidase-like_sf"/>
</dbReference>
<keyword evidence="4" id="KW-1185">Reference proteome</keyword>
<accession>A0A4S3J8E4</accession>
<keyword evidence="1" id="KW-0479">Metal-binding</keyword>
<dbReference type="CDD" id="cd04794">
    <property type="entry name" value="euk_LANCL"/>
    <property type="match status" value="1"/>
</dbReference>
<dbReference type="InterPro" id="IPR007822">
    <property type="entry name" value="LANC-like"/>
</dbReference>
<reference evidence="3 4" key="1">
    <citation type="submission" date="2019-03" db="EMBL/GenBank/DDBJ databases">
        <title>The genome sequence of a newly discovered highly antifungal drug resistant Aspergillus species, Aspergillus tanneri NIH 1004.</title>
        <authorList>
            <person name="Mounaud S."/>
            <person name="Singh I."/>
            <person name="Joardar V."/>
            <person name="Pakala S."/>
            <person name="Pakala S."/>
            <person name="Venepally P."/>
            <person name="Hoover J."/>
            <person name="Nierman W."/>
            <person name="Chung J."/>
            <person name="Losada L."/>
        </authorList>
    </citation>
    <scope>NUCLEOTIDE SEQUENCE [LARGE SCALE GENOMIC DNA]</scope>
    <source>
        <strain evidence="3 4">NIH1004</strain>
    </source>
</reference>
<dbReference type="GeneID" id="54331709"/>
<dbReference type="PRINTS" id="PR01950">
    <property type="entry name" value="LANCSUPER"/>
</dbReference>
<dbReference type="Gene3D" id="1.50.10.10">
    <property type="match status" value="1"/>
</dbReference>
<dbReference type="PANTHER" id="PTHR12736">
    <property type="entry name" value="LANC-LIKE PROTEIN"/>
    <property type="match status" value="1"/>
</dbReference>
<dbReference type="PANTHER" id="PTHR12736:SF7">
    <property type="entry name" value="LANC-LIKE PROTEIN 3"/>
    <property type="match status" value="1"/>
</dbReference>
<dbReference type="VEuPathDB" id="FungiDB:EYZ11_010071"/>
<feature type="binding site" evidence="1">
    <location>
        <position position="362"/>
    </location>
    <ligand>
        <name>Zn(2+)</name>
        <dbReference type="ChEBI" id="CHEBI:29105"/>
    </ligand>
</feature>
<name>A0A4S3J8E4_9EURO</name>
<organism evidence="3 4">
    <name type="scientific">Aspergillus tanneri</name>
    <dbReference type="NCBI Taxonomy" id="1220188"/>
    <lineage>
        <taxon>Eukaryota</taxon>
        <taxon>Fungi</taxon>
        <taxon>Dikarya</taxon>
        <taxon>Ascomycota</taxon>
        <taxon>Pezizomycotina</taxon>
        <taxon>Eurotiomycetes</taxon>
        <taxon>Eurotiomycetidae</taxon>
        <taxon>Eurotiales</taxon>
        <taxon>Aspergillaceae</taxon>
        <taxon>Aspergillus</taxon>
        <taxon>Aspergillus subgen. Circumdati</taxon>
    </lineage>
</organism>
<dbReference type="EMBL" id="QUQM01000006">
    <property type="protein sequence ID" value="KAA8644799.1"/>
    <property type="molecule type" value="Genomic_DNA"/>
</dbReference>
<gene>
    <name evidence="2" type="primary">LANCL2</name>
    <name evidence="2" type="ORF">ATNIH1004_009007</name>
    <name evidence="3" type="ORF">EYZ11_010071</name>
</gene>
<feature type="binding site" evidence="1">
    <location>
        <position position="310"/>
    </location>
    <ligand>
        <name>Zn(2+)</name>
        <dbReference type="ChEBI" id="CHEBI:29105"/>
    </ligand>
</feature>
<dbReference type="Proteomes" id="UP000324241">
    <property type="component" value="Unassembled WGS sequence"/>
</dbReference>
<feature type="binding site" evidence="1">
    <location>
        <position position="363"/>
    </location>
    <ligand>
        <name>Zn(2+)</name>
        <dbReference type="ChEBI" id="CHEBI:29105"/>
    </ligand>
</feature>
<dbReference type="GO" id="GO:0005975">
    <property type="term" value="P:carbohydrate metabolic process"/>
    <property type="evidence" value="ECO:0007669"/>
    <property type="project" value="InterPro"/>
</dbReference>
<proteinExistence type="predicted"/>
<dbReference type="SUPFAM" id="SSF158745">
    <property type="entry name" value="LanC-like"/>
    <property type="match status" value="1"/>
</dbReference>
<keyword evidence="1" id="KW-0862">Zinc</keyword>
<reference evidence="2 5" key="2">
    <citation type="submission" date="2019-08" db="EMBL/GenBank/DDBJ databases">
        <title>The genome sequence of a newly discovered highly antifungal drug resistant Aspergillus species, Aspergillus tanneri NIH 1004.</title>
        <authorList>
            <person name="Mounaud S."/>
            <person name="Singh I."/>
            <person name="Joardar V."/>
            <person name="Pakala S."/>
            <person name="Pakala S."/>
            <person name="Venepally P."/>
            <person name="Chung J.K."/>
            <person name="Losada L."/>
            <person name="Nierman W.C."/>
        </authorList>
    </citation>
    <scope>NUCLEOTIDE SEQUENCE [LARGE SCALE GENOMIC DNA]</scope>
    <source>
        <strain evidence="2 5">NIH1004</strain>
    </source>
</reference>
<dbReference type="Pfam" id="PF05147">
    <property type="entry name" value="LANC_like"/>
    <property type="match status" value="1"/>
</dbReference>